<dbReference type="AlphaFoldDB" id="A0A941CPZ4"/>
<name>A0A941CPZ4_9CLOT</name>
<dbReference type="RefSeq" id="WP_211802174.1">
    <property type="nucleotide sequence ID" value="NZ_JAGSCS010000014.1"/>
</dbReference>
<keyword evidence="2" id="KW-1185">Reference proteome</keyword>
<evidence type="ECO:0008006" key="3">
    <source>
        <dbReference type="Google" id="ProtNLM"/>
    </source>
</evidence>
<proteinExistence type="predicted"/>
<dbReference type="Proteomes" id="UP000675379">
    <property type="component" value="Unassembled WGS sequence"/>
</dbReference>
<reference evidence="1" key="1">
    <citation type="submission" date="2021-04" db="EMBL/GenBank/DDBJ databases">
        <title>Proteiniclasticum sedimins sp. nov., an obligate anaerobic bacterium isolated from anaerobic sludge.</title>
        <authorList>
            <person name="Liu J."/>
        </authorList>
    </citation>
    <scope>NUCLEOTIDE SEQUENCE</scope>
    <source>
        <strain evidence="1">BAD-10</strain>
    </source>
</reference>
<protein>
    <recommendedName>
        <fullName evidence="3">Phage gp6-like head-tail connector protein</fullName>
    </recommendedName>
</protein>
<sequence>MTKSEILSFLKARLGISSNGKDAYLNLIIDSTIKMLDDEKGINADLTNPVITEFIVDYATWKYEAKGETTGMPRYLDFALKNLMIHNRKADEVI</sequence>
<evidence type="ECO:0000313" key="2">
    <source>
        <dbReference type="Proteomes" id="UP000675379"/>
    </source>
</evidence>
<comment type="caution">
    <text evidence="1">The sequence shown here is derived from an EMBL/GenBank/DDBJ whole genome shotgun (WGS) entry which is preliminary data.</text>
</comment>
<organism evidence="1 2">
    <name type="scientific">Proteiniclasticum sediminis</name>
    <dbReference type="NCBI Taxonomy" id="2804028"/>
    <lineage>
        <taxon>Bacteria</taxon>
        <taxon>Bacillati</taxon>
        <taxon>Bacillota</taxon>
        <taxon>Clostridia</taxon>
        <taxon>Eubacteriales</taxon>
        <taxon>Clostridiaceae</taxon>
        <taxon>Proteiniclasticum</taxon>
    </lineage>
</organism>
<dbReference type="EMBL" id="JAGSCS010000014">
    <property type="protein sequence ID" value="MBR0576755.1"/>
    <property type="molecule type" value="Genomic_DNA"/>
</dbReference>
<gene>
    <name evidence="1" type="ORF">KCG48_10465</name>
</gene>
<accession>A0A941CPZ4</accession>
<evidence type="ECO:0000313" key="1">
    <source>
        <dbReference type="EMBL" id="MBR0576755.1"/>
    </source>
</evidence>